<protein>
    <recommendedName>
        <fullName evidence="3">DUF4279 domain-containing protein</fullName>
    </recommendedName>
</protein>
<name>A0A2S7D4J7_9XANT</name>
<dbReference type="AlphaFoldDB" id="A0A2S7D4J7"/>
<sequence length="167" mass="17738">MQAEAASQLGLIQALSAAGGSSVAESQIVHFVVVGGGRYEDVTQLLGIEPSVAHNPGDTNKVGHAFKSMHWQLNSGFAEDRPLAEHIEALLAWLVPRAAALRELWLDSSLYFQCSVKCTHTFGLHLSREHIRQMAALGIGLDLDGYSEPGGAAPNNSSKPTPLRGAA</sequence>
<dbReference type="Proteomes" id="UP000238191">
    <property type="component" value="Unassembled WGS sequence"/>
</dbReference>
<evidence type="ECO:0000313" key="2">
    <source>
        <dbReference type="Proteomes" id="UP000238191"/>
    </source>
</evidence>
<reference evidence="2" key="1">
    <citation type="submission" date="2016-08" db="EMBL/GenBank/DDBJ databases">
        <authorList>
            <person name="Merda D."/>
            <person name="Briand M."/>
            <person name="Taghouti G."/>
            <person name="Carrere S."/>
            <person name="Gouzy J."/>
            <person name="Portier P."/>
            <person name="Jacques M.-A."/>
            <person name="Fischer-Le Saux M."/>
        </authorList>
    </citation>
    <scope>NUCLEOTIDE SEQUENCE [LARGE SCALE GENOMIC DNA]</scope>
    <source>
        <strain evidence="2">CFBP4643</strain>
    </source>
</reference>
<dbReference type="EMBL" id="MDEI01000006">
    <property type="protein sequence ID" value="PPU68755.1"/>
    <property type="molecule type" value="Genomic_DNA"/>
</dbReference>
<dbReference type="Pfam" id="PF14106">
    <property type="entry name" value="DUF4279"/>
    <property type="match status" value="1"/>
</dbReference>
<comment type="caution">
    <text evidence="1">The sequence shown here is derived from an EMBL/GenBank/DDBJ whole genome shotgun (WGS) entry which is preliminary data.</text>
</comment>
<keyword evidence="2" id="KW-1185">Reference proteome</keyword>
<dbReference type="OrthoDB" id="7066121at2"/>
<proteinExistence type="predicted"/>
<evidence type="ECO:0000313" key="1">
    <source>
        <dbReference type="EMBL" id="PPU68755.1"/>
    </source>
</evidence>
<accession>A0A2S7D4J7</accession>
<dbReference type="InterPro" id="IPR025459">
    <property type="entry name" value="DUF4279"/>
</dbReference>
<gene>
    <name evidence="1" type="ORF">XpiCFBP4643_09715</name>
</gene>
<evidence type="ECO:0008006" key="3">
    <source>
        <dbReference type="Google" id="ProtNLM"/>
    </source>
</evidence>
<organism evidence="1 2">
    <name type="scientific">Xanthomonas pisi</name>
    <dbReference type="NCBI Taxonomy" id="56457"/>
    <lineage>
        <taxon>Bacteria</taxon>
        <taxon>Pseudomonadati</taxon>
        <taxon>Pseudomonadota</taxon>
        <taxon>Gammaproteobacteria</taxon>
        <taxon>Lysobacterales</taxon>
        <taxon>Lysobacteraceae</taxon>
        <taxon>Xanthomonas</taxon>
    </lineage>
</organism>